<dbReference type="InterPro" id="IPR011324">
    <property type="entry name" value="Cytotoxic_necrot_fac-like_cat"/>
</dbReference>
<accession>A0ABU6MG81</accession>
<dbReference type="Proteomes" id="UP001341444">
    <property type="component" value="Unassembled WGS sequence"/>
</dbReference>
<comment type="caution">
    <text evidence="4">The sequence shown here is derived from an EMBL/GenBank/DDBJ whole genome shotgun (WGS) entry which is preliminary data.</text>
</comment>
<evidence type="ECO:0000256" key="3">
    <source>
        <dbReference type="HAMAP-Rule" id="MF_01440"/>
    </source>
</evidence>
<dbReference type="EC" id="3.5.1.44" evidence="3"/>
<reference evidence="4 5" key="1">
    <citation type="submission" date="2023-03" db="EMBL/GenBank/DDBJ databases">
        <title>Bacillus Genome Sequencing.</title>
        <authorList>
            <person name="Dunlap C."/>
        </authorList>
    </citation>
    <scope>NUCLEOTIDE SEQUENCE [LARGE SCALE GENOMIC DNA]</scope>
    <source>
        <strain evidence="4 5">B-23453</strain>
    </source>
</reference>
<comment type="similarity">
    <text evidence="3">Belongs to the CheD family.</text>
</comment>
<dbReference type="CDD" id="cd16352">
    <property type="entry name" value="CheD"/>
    <property type="match status" value="1"/>
</dbReference>
<evidence type="ECO:0000256" key="1">
    <source>
        <dbReference type="ARBA" id="ARBA00022500"/>
    </source>
</evidence>
<dbReference type="SUPFAM" id="SSF64438">
    <property type="entry name" value="CNF1/YfiH-like putative cysteine hydrolases"/>
    <property type="match status" value="1"/>
</dbReference>
<proteinExistence type="inferred from homology"/>
<sequence length="165" mass="17998">MDNKIEPLKVGIADLKIAFSPQPIKTTGLGSCVGIIIYDPILKIAGLAHIMLPDSSIMKKGTEFNKSKFADTAVKELVQMLNREGCKNRELKAKIAGGAEMFSFSVNETMRIGKRNIDAVKKALKEEAIAIISEDTGGNNGRTIVFDPEKCMLEIRTVNKGIAFI</sequence>
<dbReference type="PANTHER" id="PTHR35147:SF1">
    <property type="entry name" value="CHEMORECEPTOR GLUTAMINE DEAMIDASE CHED-RELATED"/>
    <property type="match status" value="1"/>
</dbReference>
<keyword evidence="5" id="KW-1185">Reference proteome</keyword>
<evidence type="ECO:0000313" key="4">
    <source>
        <dbReference type="EMBL" id="MED1202050.1"/>
    </source>
</evidence>
<dbReference type="InterPro" id="IPR005659">
    <property type="entry name" value="Chemorcpt_Glu_NH3ase_CheD"/>
</dbReference>
<gene>
    <name evidence="3" type="primary">cheD</name>
    <name evidence="4" type="ORF">P4T90_02965</name>
</gene>
<dbReference type="Gene3D" id="3.30.1330.200">
    <property type="match status" value="1"/>
</dbReference>
<evidence type="ECO:0000256" key="2">
    <source>
        <dbReference type="ARBA" id="ARBA00022801"/>
    </source>
</evidence>
<protein>
    <recommendedName>
        <fullName evidence="3">Probable chemoreceptor glutamine deamidase CheD</fullName>
        <ecNumber evidence="3">3.5.1.44</ecNumber>
    </recommendedName>
</protein>
<keyword evidence="2 3" id="KW-0378">Hydrolase</keyword>
<name>A0ABU6MG81_9BACI</name>
<keyword evidence="1 3" id="KW-0145">Chemotaxis</keyword>
<organism evidence="4 5">
    <name type="scientific">Heyndrickxia acidicola</name>
    <dbReference type="NCBI Taxonomy" id="209389"/>
    <lineage>
        <taxon>Bacteria</taxon>
        <taxon>Bacillati</taxon>
        <taxon>Bacillota</taxon>
        <taxon>Bacilli</taxon>
        <taxon>Bacillales</taxon>
        <taxon>Bacillaceae</taxon>
        <taxon>Heyndrickxia</taxon>
    </lineage>
</organism>
<comment type="function">
    <text evidence="3">Probably deamidates glutamine residues to glutamate on methyl-accepting chemotaxis receptors (MCPs), playing an important role in chemotaxis.</text>
</comment>
<dbReference type="RefSeq" id="WP_066264642.1">
    <property type="nucleotide sequence ID" value="NZ_JARMAB010000004.1"/>
</dbReference>
<dbReference type="HAMAP" id="MF_01440">
    <property type="entry name" value="CheD"/>
    <property type="match status" value="1"/>
</dbReference>
<dbReference type="InterPro" id="IPR038592">
    <property type="entry name" value="CheD-like_sf"/>
</dbReference>
<dbReference type="Pfam" id="PF03975">
    <property type="entry name" value="CheD"/>
    <property type="match status" value="1"/>
</dbReference>
<evidence type="ECO:0000313" key="5">
    <source>
        <dbReference type="Proteomes" id="UP001341444"/>
    </source>
</evidence>
<dbReference type="EMBL" id="JARMAB010000004">
    <property type="protein sequence ID" value="MED1202050.1"/>
    <property type="molecule type" value="Genomic_DNA"/>
</dbReference>
<comment type="catalytic activity">
    <reaction evidence="3">
        <text>L-glutaminyl-[protein] + H2O = L-glutamyl-[protein] + NH4(+)</text>
        <dbReference type="Rhea" id="RHEA:16441"/>
        <dbReference type="Rhea" id="RHEA-COMP:10207"/>
        <dbReference type="Rhea" id="RHEA-COMP:10208"/>
        <dbReference type="ChEBI" id="CHEBI:15377"/>
        <dbReference type="ChEBI" id="CHEBI:28938"/>
        <dbReference type="ChEBI" id="CHEBI:29973"/>
        <dbReference type="ChEBI" id="CHEBI:30011"/>
        <dbReference type="EC" id="3.5.1.44"/>
    </reaction>
</comment>
<dbReference type="PANTHER" id="PTHR35147">
    <property type="entry name" value="CHEMORECEPTOR GLUTAMINE DEAMIDASE CHED-RELATED"/>
    <property type="match status" value="1"/>
</dbReference>